<keyword evidence="3" id="KW-1185">Reference proteome</keyword>
<evidence type="ECO:0000313" key="1">
    <source>
        <dbReference type="EMBL" id="KRH07872.1"/>
    </source>
</evidence>
<organism evidence="1">
    <name type="scientific">Glycine max</name>
    <name type="common">Soybean</name>
    <name type="synonym">Glycine hispida</name>
    <dbReference type="NCBI Taxonomy" id="3847"/>
    <lineage>
        <taxon>Eukaryota</taxon>
        <taxon>Viridiplantae</taxon>
        <taxon>Streptophyta</taxon>
        <taxon>Embryophyta</taxon>
        <taxon>Tracheophyta</taxon>
        <taxon>Spermatophyta</taxon>
        <taxon>Magnoliopsida</taxon>
        <taxon>eudicotyledons</taxon>
        <taxon>Gunneridae</taxon>
        <taxon>Pentapetalae</taxon>
        <taxon>rosids</taxon>
        <taxon>fabids</taxon>
        <taxon>Fabales</taxon>
        <taxon>Fabaceae</taxon>
        <taxon>Papilionoideae</taxon>
        <taxon>50 kb inversion clade</taxon>
        <taxon>NPAAA clade</taxon>
        <taxon>indigoferoid/millettioid clade</taxon>
        <taxon>Phaseoleae</taxon>
        <taxon>Glycine</taxon>
        <taxon>Glycine subgen. Soja</taxon>
    </lineage>
</organism>
<dbReference type="InParanoid" id="A0A0R0FPH9"/>
<dbReference type="SMR" id="A0A0R0FPH9"/>
<reference evidence="1" key="3">
    <citation type="submission" date="2018-07" db="EMBL/GenBank/DDBJ databases">
        <title>WGS assembly of Glycine max.</title>
        <authorList>
            <person name="Schmutz J."/>
            <person name="Cannon S."/>
            <person name="Schlueter J."/>
            <person name="Ma J."/>
            <person name="Mitros T."/>
            <person name="Nelson W."/>
            <person name="Hyten D."/>
            <person name="Song Q."/>
            <person name="Thelen J."/>
            <person name="Cheng J."/>
            <person name="Xu D."/>
            <person name="Hellsten U."/>
            <person name="May G."/>
            <person name="Yu Y."/>
            <person name="Sakurai T."/>
            <person name="Umezawa T."/>
            <person name="Bhattacharyya M."/>
            <person name="Sandhu D."/>
            <person name="Valliyodan B."/>
            <person name="Lindquist E."/>
            <person name="Peto M."/>
            <person name="Grant D."/>
            <person name="Shu S."/>
            <person name="Goodstein D."/>
            <person name="Barry K."/>
            <person name="Futrell-Griggs M."/>
            <person name="Abernathy B."/>
            <person name="Du J."/>
            <person name="Tian Z."/>
            <person name="Zhu L."/>
            <person name="Gill N."/>
            <person name="Joshi T."/>
            <person name="Libault M."/>
            <person name="Sethuraman A."/>
            <person name="Zhang X."/>
            <person name="Shinozaki K."/>
            <person name="Nguyen H."/>
            <person name="Wing R."/>
            <person name="Cregan P."/>
            <person name="Specht J."/>
            <person name="Grimwood J."/>
            <person name="Rokhsar D."/>
            <person name="Stacey G."/>
            <person name="Shoemaker R."/>
            <person name="Jackson S."/>
        </authorList>
    </citation>
    <scope>NUCLEOTIDE SEQUENCE</scope>
    <source>
        <tissue evidence="1">Callus</tissue>
    </source>
</reference>
<gene>
    <name evidence="1" type="ORF">GLYMA_16G115900</name>
</gene>
<accession>A0A0R0FPH9</accession>
<dbReference type="EnsemblPlants" id="KRH07872">
    <property type="protein sequence ID" value="KRH07872"/>
    <property type="gene ID" value="GLYMA_16G115900"/>
</dbReference>
<reference evidence="1 2" key="1">
    <citation type="journal article" date="2010" name="Nature">
        <title>Genome sequence of the palaeopolyploid soybean.</title>
        <authorList>
            <person name="Schmutz J."/>
            <person name="Cannon S.B."/>
            <person name="Schlueter J."/>
            <person name="Ma J."/>
            <person name="Mitros T."/>
            <person name="Nelson W."/>
            <person name="Hyten D.L."/>
            <person name="Song Q."/>
            <person name="Thelen J.J."/>
            <person name="Cheng J."/>
            <person name="Xu D."/>
            <person name="Hellsten U."/>
            <person name="May G.D."/>
            <person name="Yu Y."/>
            <person name="Sakurai T."/>
            <person name="Umezawa T."/>
            <person name="Bhattacharyya M.K."/>
            <person name="Sandhu D."/>
            <person name="Valliyodan B."/>
            <person name="Lindquist E."/>
            <person name="Peto M."/>
            <person name="Grant D."/>
            <person name="Shu S."/>
            <person name="Goodstein D."/>
            <person name="Barry K."/>
            <person name="Futrell-Griggs M."/>
            <person name="Abernathy B."/>
            <person name="Du J."/>
            <person name="Tian Z."/>
            <person name="Zhu L."/>
            <person name="Gill N."/>
            <person name="Joshi T."/>
            <person name="Libault M."/>
            <person name="Sethuraman A."/>
            <person name="Zhang X.-C."/>
            <person name="Shinozaki K."/>
            <person name="Nguyen H.T."/>
            <person name="Wing R.A."/>
            <person name="Cregan P."/>
            <person name="Specht J."/>
            <person name="Grimwood J."/>
            <person name="Rokhsar D."/>
            <person name="Stacey G."/>
            <person name="Shoemaker R.C."/>
            <person name="Jackson S.A."/>
        </authorList>
    </citation>
    <scope>NUCLEOTIDE SEQUENCE</scope>
    <source>
        <strain evidence="2">cv. Williams 82</strain>
        <tissue evidence="1">Callus</tissue>
    </source>
</reference>
<reference evidence="2" key="2">
    <citation type="submission" date="2018-02" db="UniProtKB">
        <authorList>
            <consortium name="EnsemblPlants"/>
        </authorList>
    </citation>
    <scope>IDENTIFICATION</scope>
    <source>
        <strain evidence="2">Williams 82</strain>
    </source>
</reference>
<name>A0A0R0FPH9_SOYBN</name>
<dbReference type="EMBL" id="CM000849">
    <property type="protein sequence ID" value="KRH07872.1"/>
    <property type="molecule type" value="Genomic_DNA"/>
</dbReference>
<proteinExistence type="predicted"/>
<dbReference type="Proteomes" id="UP000008827">
    <property type="component" value="Chromosome 16"/>
</dbReference>
<protein>
    <submittedName>
        <fullName evidence="1 2">Uncharacterized protein</fullName>
    </submittedName>
</protein>
<evidence type="ECO:0000313" key="3">
    <source>
        <dbReference type="Proteomes" id="UP000008827"/>
    </source>
</evidence>
<dbReference type="Gramene" id="KRH07872">
    <property type="protein sequence ID" value="KRH07872"/>
    <property type="gene ID" value="GLYMA_16G115900"/>
</dbReference>
<sequence>MRVEEKLRFRVVQASPIKTCHISMTEWENTCFRRRFLKTDVEKPEVKIFHNKSIDHSLDELWSQPFKDNYVTGENIIATIMDPNVDEVVECDNVDGEEGDKEIGRKDTHYESDGDVVYWKYNQCTSQVEDLFNEEHTFLPNFMLESSST</sequence>
<evidence type="ECO:0000313" key="2">
    <source>
        <dbReference type="EnsemblPlants" id="KRH07872"/>
    </source>
</evidence>
<dbReference type="AlphaFoldDB" id="A0A0R0FPH9"/>